<reference evidence="2" key="1">
    <citation type="submission" date="2020-11" db="EMBL/GenBank/DDBJ databases">
        <title>Sequencing the genomes of 1000 actinobacteria strains.</title>
        <authorList>
            <person name="Klenk H.-P."/>
        </authorList>
    </citation>
    <scope>NUCLEOTIDE SEQUENCE</scope>
    <source>
        <strain evidence="2">DSM 45356</strain>
    </source>
</reference>
<accession>A0A8J7KGN8</accession>
<feature type="transmembrane region" description="Helical" evidence="1">
    <location>
        <begin position="12"/>
        <end position="33"/>
    </location>
</feature>
<organism evidence="2 3">
    <name type="scientific">Longispora fulva</name>
    <dbReference type="NCBI Taxonomy" id="619741"/>
    <lineage>
        <taxon>Bacteria</taxon>
        <taxon>Bacillati</taxon>
        <taxon>Actinomycetota</taxon>
        <taxon>Actinomycetes</taxon>
        <taxon>Micromonosporales</taxon>
        <taxon>Micromonosporaceae</taxon>
        <taxon>Longispora</taxon>
    </lineage>
</organism>
<protein>
    <submittedName>
        <fullName evidence="2">Uncharacterized protein</fullName>
    </submittedName>
</protein>
<feature type="transmembrane region" description="Helical" evidence="1">
    <location>
        <begin position="264"/>
        <end position="283"/>
    </location>
</feature>
<feature type="transmembrane region" description="Helical" evidence="1">
    <location>
        <begin position="289"/>
        <end position="308"/>
    </location>
</feature>
<dbReference type="Proteomes" id="UP000622552">
    <property type="component" value="Unassembled WGS sequence"/>
</dbReference>
<feature type="transmembrane region" description="Helical" evidence="1">
    <location>
        <begin position="45"/>
        <end position="65"/>
    </location>
</feature>
<dbReference type="PROSITE" id="PS51257">
    <property type="entry name" value="PROKAR_LIPOPROTEIN"/>
    <property type="match status" value="1"/>
</dbReference>
<feature type="transmembrane region" description="Helical" evidence="1">
    <location>
        <begin position="115"/>
        <end position="138"/>
    </location>
</feature>
<feature type="transmembrane region" description="Helical" evidence="1">
    <location>
        <begin position="216"/>
        <end position="234"/>
    </location>
</feature>
<feature type="transmembrane region" description="Helical" evidence="1">
    <location>
        <begin position="77"/>
        <end position="95"/>
    </location>
</feature>
<dbReference type="AlphaFoldDB" id="A0A8J7KGN8"/>
<evidence type="ECO:0000256" key="1">
    <source>
        <dbReference type="SAM" id="Phobius"/>
    </source>
</evidence>
<evidence type="ECO:0000313" key="3">
    <source>
        <dbReference type="Proteomes" id="UP000622552"/>
    </source>
</evidence>
<keyword evidence="1" id="KW-0472">Membrane</keyword>
<keyword evidence="1" id="KW-1133">Transmembrane helix</keyword>
<keyword evidence="3" id="KW-1185">Reference proteome</keyword>
<gene>
    <name evidence="2" type="ORF">IW245_001318</name>
</gene>
<proteinExistence type="predicted"/>
<feature type="transmembrane region" description="Helical" evidence="1">
    <location>
        <begin position="187"/>
        <end position="209"/>
    </location>
</feature>
<dbReference type="RefSeq" id="WP_197002278.1">
    <property type="nucleotide sequence ID" value="NZ_BONS01000003.1"/>
</dbReference>
<sequence>METPSRSPLLDWAGAALAAWLVGGACIDAWAHWHIPELESFFTPWHAILYSGMFVNILFVGVLFLRGRTAGGPLRAAFPPGYGLTAVGCLVFLLAGQGDMAWHTFFGIERNTEALLSPTHLGLMVGATLVAAGPWRAARLRGDGRGDHPAALSAGLVLAMLWFFLQFDLPYTAHWAAGTVRGVDRAVQLGVLGVLVATVTMVGVVLLFLRDLRPPPGLVTIVTGVPTLFVVGFSGQADPLVTDVAALTAAVLADVVLAAGPRRLFAVAFPVMVWAAYFGGLAVTEGVAWSVHVWAGCVVVAGLIGWAMSQLVPAAAPVARSVPLTDAPEPAVSD</sequence>
<comment type="caution">
    <text evidence="2">The sequence shown here is derived from an EMBL/GenBank/DDBJ whole genome shotgun (WGS) entry which is preliminary data.</text>
</comment>
<evidence type="ECO:0000313" key="2">
    <source>
        <dbReference type="EMBL" id="MBG6135124.1"/>
    </source>
</evidence>
<dbReference type="EMBL" id="JADOUF010000001">
    <property type="protein sequence ID" value="MBG6135124.1"/>
    <property type="molecule type" value="Genomic_DNA"/>
</dbReference>
<keyword evidence="1" id="KW-0812">Transmembrane</keyword>
<name>A0A8J7KGN8_9ACTN</name>
<feature type="transmembrane region" description="Helical" evidence="1">
    <location>
        <begin position="150"/>
        <end position="167"/>
    </location>
</feature>